<dbReference type="CDD" id="cd02516">
    <property type="entry name" value="CDP-ME_synthetase"/>
    <property type="match status" value="1"/>
</dbReference>
<dbReference type="EC" id="2.7.7.60" evidence="3"/>
<dbReference type="PANTHER" id="PTHR32125:SF4">
    <property type="entry name" value="2-C-METHYL-D-ERYTHRITOL 4-PHOSPHATE CYTIDYLYLTRANSFERASE, CHLOROPLASTIC"/>
    <property type="match status" value="1"/>
</dbReference>
<evidence type="ECO:0000313" key="7">
    <source>
        <dbReference type="EMBL" id="MPM81977.1"/>
    </source>
</evidence>
<dbReference type="SUPFAM" id="SSF53448">
    <property type="entry name" value="Nucleotide-diphospho-sugar transferases"/>
    <property type="match status" value="1"/>
</dbReference>
<dbReference type="HAMAP" id="MF_00108">
    <property type="entry name" value="IspD"/>
    <property type="match status" value="1"/>
</dbReference>
<dbReference type="Pfam" id="PF01128">
    <property type="entry name" value="IspD"/>
    <property type="match status" value="1"/>
</dbReference>
<comment type="pathway">
    <text evidence="1">Isoprenoid biosynthesis; isopentenyl diphosphate biosynthesis via DXP pathway; isopentenyl diphosphate from 1-deoxy-D-xylulose 5-phosphate: step 2/6.</text>
</comment>
<keyword evidence="6" id="KW-0414">Isoprene biosynthesis</keyword>
<dbReference type="GO" id="GO:0019288">
    <property type="term" value="P:isopentenyl diphosphate biosynthetic process, methylerythritol 4-phosphate pathway"/>
    <property type="evidence" value="ECO:0007669"/>
    <property type="project" value="UniProtKB-UniPathway"/>
</dbReference>
<evidence type="ECO:0000256" key="2">
    <source>
        <dbReference type="ARBA" id="ARBA00009789"/>
    </source>
</evidence>
<keyword evidence="5 7" id="KW-0548">Nucleotidyltransferase</keyword>
<dbReference type="AlphaFoldDB" id="A0A645CYI4"/>
<dbReference type="Gene3D" id="3.90.550.10">
    <property type="entry name" value="Spore Coat Polysaccharide Biosynthesis Protein SpsA, Chain A"/>
    <property type="match status" value="1"/>
</dbReference>
<dbReference type="UniPathway" id="UPA00056">
    <property type="reaction ID" value="UER00093"/>
</dbReference>
<comment type="caution">
    <text evidence="7">The sequence shown here is derived from an EMBL/GenBank/DDBJ whole genome shotgun (WGS) entry which is preliminary data.</text>
</comment>
<dbReference type="GO" id="GO:0050518">
    <property type="term" value="F:2-C-methyl-D-erythritol 4-phosphate cytidylyltransferase activity"/>
    <property type="evidence" value="ECO:0007669"/>
    <property type="project" value="UniProtKB-EC"/>
</dbReference>
<dbReference type="InterPro" id="IPR050088">
    <property type="entry name" value="IspD/TarI_cytidylyltransf_bact"/>
</dbReference>
<reference evidence="7" key="1">
    <citation type="submission" date="2019-08" db="EMBL/GenBank/DDBJ databases">
        <authorList>
            <person name="Kucharzyk K."/>
            <person name="Murdoch R.W."/>
            <person name="Higgins S."/>
            <person name="Loffler F."/>
        </authorList>
    </citation>
    <scope>NUCLEOTIDE SEQUENCE</scope>
</reference>
<organism evidence="7">
    <name type="scientific">bioreactor metagenome</name>
    <dbReference type="NCBI Taxonomy" id="1076179"/>
    <lineage>
        <taxon>unclassified sequences</taxon>
        <taxon>metagenomes</taxon>
        <taxon>ecological metagenomes</taxon>
    </lineage>
</organism>
<evidence type="ECO:0000256" key="3">
    <source>
        <dbReference type="ARBA" id="ARBA00012526"/>
    </source>
</evidence>
<sequence length="216" mass="24369">MNYAVLIVAAGKGSRMNLGYNKVFYELEDGITVLQKTLTAFLDDERCKQIVVVLNRDDMKRPFKRECGRLVRVFGGVTRQDSVYNGLMAVKEEYVLIHDGARPGISMECIDNLLETLKSEDACILAVKSKDTLKKVEQEYVVETVDRSSIYQAQTPQAFKTQLIIDCHKKALALNIKATDDSQVVELTSDTKIKVVYGDEKNIKLTTRQDLLNLGR</sequence>
<evidence type="ECO:0000256" key="1">
    <source>
        <dbReference type="ARBA" id="ARBA00004787"/>
    </source>
</evidence>
<dbReference type="EMBL" id="VSSQ01031183">
    <property type="protein sequence ID" value="MPM81977.1"/>
    <property type="molecule type" value="Genomic_DNA"/>
</dbReference>
<protein>
    <recommendedName>
        <fullName evidence="3">2-C-methyl-D-erythritol 4-phosphate cytidylyltransferase</fullName>
        <ecNumber evidence="3">2.7.7.60</ecNumber>
    </recommendedName>
</protein>
<dbReference type="NCBIfam" id="TIGR00453">
    <property type="entry name" value="ispD"/>
    <property type="match status" value="1"/>
</dbReference>
<accession>A0A645CYI4</accession>
<dbReference type="InterPro" id="IPR018294">
    <property type="entry name" value="ISPD_synthase_CS"/>
</dbReference>
<dbReference type="InterPro" id="IPR029044">
    <property type="entry name" value="Nucleotide-diphossugar_trans"/>
</dbReference>
<dbReference type="PANTHER" id="PTHR32125">
    <property type="entry name" value="2-C-METHYL-D-ERYTHRITOL 4-PHOSPHATE CYTIDYLYLTRANSFERASE, CHLOROPLASTIC"/>
    <property type="match status" value="1"/>
</dbReference>
<name>A0A645CYI4_9ZZZZ</name>
<dbReference type="PROSITE" id="PS01295">
    <property type="entry name" value="ISPD"/>
    <property type="match status" value="1"/>
</dbReference>
<evidence type="ECO:0000256" key="6">
    <source>
        <dbReference type="ARBA" id="ARBA00023229"/>
    </source>
</evidence>
<keyword evidence="4 7" id="KW-0808">Transferase</keyword>
<dbReference type="FunFam" id="3.90.550.10:FF:000003">
    <property type="entry name" value="2-C-methyl-D-erythritol 4-phosphate cytidylyltransferase"/>
    <property type="match status" value="1"/>
</dbReference>
<evidence type="ECO:0000256" key="4">
    <source>
        <dbReference type="ARBA" id="ARBA00022679"/>
    </source>
</evidence>
<dbReference type="InterPro" id="IPR034683">
    <property type="entry name" value="IspD/TarI"/>
</dbReference>
<proteinExistence type="inferred from homology"/>
<dbReference type="InterPro" id="IPR001228">
    <property type="entry name" value="IspD"/>
</dbReference>
<comment type="similarity">
    <text evidence="2">Belongs to the IspD/TarI cytidylyltransferase family. IspD subfamily.</text>
</comment>
<gene>
    <name evidence="7" type="primary">ispD_21</name>
    <name evidence="7" type="ORF">SDC9_129035</name>
</gene>
<evidence type="ECO:0000256" key="5">
    <source>
        <dbReference type="ARBA" id="ARBA00022695"/>
    </source>
</evidence>